<gene>
    <name evidence="6" type="ORF">BaRGS_00004306</name>
</gene>
<reference evidence="6 7" key="1">
    <citation type="journal article" date="2023" name="Sci. Data">
        <title>Genome assembly of the Korean intertidal mud-creeper Batillaria attramentaria.</title>
        <authorList>
            <person name="Patra A.K."/>
            <person name="Ho P.T."/>
            <person name="Jun S."/>
            <person name="Lee S.J."/>
            <person name="Kim Y."/>
            <person name="Won Y.J."/>
        </authorList>
    </citation>
    <scope>NUCLEOTIDE SEQUENCE [LARGE SCALE GENOMIC DNA]</scope>
    <source>
        <strain evidence="6">Wonlab-2016</strain>
    </source>
</reference>
<feature type="non-terminal residue" evidence="6">
    <location>
        <position position="1"/>
    </location>
</feature>
<dbReference type="EMBL" id="JACVVK020000015">
    <property type="protein sequence ID" value="KAK7504440.1"/>
    <property type="molecule type" value="Genomic_DNA"/>
</dbReference>
<keyword evidence="2" id="KW-0808">Transferase</keyword>
<feature type="domain" description="LRAT" evidence="5">
    <location>
        <begin position="42"/>
        <end position="160"/>
    </location>
</feature>
<feature type="domain" description="LRAT" evidence="5">
    <location>
        <begin position="192"/>
        <end position="318"/>
    </location>
</feature>
<dbReference type="PROSITE" id="PS51934">
    <property type="entry name" value="LRAT"/>
    <property type="match status" value="2"/>
</dbReference>
<dbReference type="GO" id="GO:0016787">
    <property type="term" value="F:hydrolase activity"/>
    <property type="evidence" value="ECO:0007669"/>
    <property type="project" value="UniProtKB-KW"/>
</dbReference>
<accession>A0ABD0LXS4</accession>
<dbReference type="GO" id="GO:0016740">
    <property type="term" value="F:transferase activity"/>
    <property type="evidence" value="ECO:0007669"/>
    <property type="project" value="UniProtKB-KW"/>
</dbReference>
<evidence type="ECO:0000313" key="6">
    <source>
        <dbReference type="EMBL" id="KAK7504440.1"/>
    </source>
</evidence>
<dbReference type="PANTHER" id="PTHR13943:SF77">
    <property type="entry name" value="LRAT DOMAIN-CONTAINING PROTEIN"/>
    <property type="match status" value="1"/>
</dbReference>
<proteinExistence type="inferred from homology"/>
<keyword evidence="3" id="KW-0378">Hydrolase</keyword>
<dbReference type="GO" id="GO:0006629">
    <property type="term" value="P:lipid metabolic process"/>
    <property type="evidence" value="ECO:0007669"/>
    <property type="project" value="UniProtKB-KW"/>
</dbReference>
<dbReference type="AlphaFoldDB" id="A0ABD0LXS4"/>
<dbReference type="Gene3D" id="3.90.1720.10">
    <property type="entry name" value="endopeptidase domain like (from Nostoc punctiforme)"/>
    <property type="match status" value="2"/>
</dbReference>
<evidence type="ECO:0000313" key="7">
    <source>
        <dbReference type="Proteomes" id="UP001519460"/>
    </source>
</evidence>
<dbReference type="InterPro" id="IPR051496">
    <property type="entry name" value="H-rev107_PLA/AT"/>
</dbReference>
<evidence type="ECO:0000256" key="4">
    <source>
        <dbReference type="ARBA" id="ARBA00023098"/>
    </source>
</evidence>
<evidence type="ECO:0000256" key="3">
    <source>
        <dbReference type="ARBA" id="ARBA00022801"/>
    </source>
</evidence>
<keyword evidence="4" id="KW-0443">Lipid metabolism</keyword>
<dbReference type="Proteomes" id="UP001519460">
    <property type="component" value="Unassembled WGS sequence"/>
</dbReference>
<name>A0ABD0LXS4_9CAEN</name>
<comment type="caution">
    <text evidence="6">The sequence shown here is derived from an EMBL/GenBank/DDBJ whole genome shotgun (WGS) entry which is preliminary data.</text>
</comment>
<protein>
    <recommendedName>
        <fullName evidence="5">LRAT domain-containing protein</fullName>
    </recommendedName>
</protein>
<evidence type="ECO:0000256" key="1">
    <source>
        <dbReference type="ARBA" id="ARBA00007824"/>
    </source>
</evidence>
<comment type="similarity">
    <text evidence="1">Belongs to the H-rev107 family.</text>
</comment>
<keyword evidence="7" id="KW-1185">Reference proteome</keyword>
<evidence type="ECO:0000259" key="5">
    <source>
        <dbReference type="PROSITE" id="PS51934"/>
    </source>
</evidence>
<evidence type="ECO:0000256" key="2">
    <source>
        <dbReference type="ARBA" id="ARBA00022679"/>
    </source>
</evidence>
<dbReference type="PANTHER" id="PTHR13943">
    <property type="entry name" value="HRAS-LIKE SUPPRESSOR - RELATED"/>
    <property type="match status" value="1"/>
</dbReference>
<sequence length="631" mass="66766">DLIICGYCVSECPKHYIICHLYVSIATHNWQQLQMLEFGDLVKFDKSILYDHWGLYVGDNDVVHMTGGSSATSGSWSRFYDVFSMGRHTSAYISKNNIWDVADGAKFYKCNEAGRPRLREAEIKRIIKKDLGKCVDYDLLTMNCEHYVKYLRYGVAESQQADALMMAAKKSLTEGVRQQNKQLLKELQVGDLVRFPRAVYSHWAVYIGDGEVVHLAGEEDDGVASKMGGSGVGVQHVFSISGQHFTKAYVRRDRFLDVAGDCIAIRDNSKDALLTPLPPEEIKANAIRLLGEATYNLLHYNCEHFATWCRYGRVSSDQAKAVIGAVSAVKELDSTVAERVATRAGSVDMESISKAVEQVAGVARTACSTAADLAKTVAPEVGKAVGQIADFANRVGPKMSIPGASTAMPADLGVDAQTIRRSIDQVAEAAAKMVGHSAAAFPSTSGHKADIKNIGKTAEQVAGVAKSADKAGLGGVDVETIRRSVDQIAEAASKMVGHSAAAIPSTTGHKADIRNIGKAADQAAGVAKMADKAGLGGVSVETVGKAADHVAGAANAANKAGFGGADAQMVGKTAEQVSGMAKMAKSAGFGSFDINSAGKAAEQVSGVTKMIDPSAAAKTVGPEIGKLKRNS</sequence>
<dbReference type="Pfam" id="PF04970">
    <property type="entry name" value="LRAT"/>
    <property type="match status" value="2"/>
</dbReference>
<dbReference type="InterPro" id="IPR007053">
    <property type="entry name" value="LRAT_dom"/>
</dbReference>
<organism evidence="6 7">
    <name type="scientific">Batillaria attramentaria</name>
    <dbReference type="NCBI Taxonomy" id="370345"/>
    <lineage>
        <taxon>Eukaryota</taxon>
        <taxon>Metazoa</taxon>
        <taxon>Spiralia</taxon>
        <taxon>Lophotrochozoa</taxon>
        <taxon>Mollusca</taxon>
        <taxon>Gastropoda</taxon>
        <taxon>Caenogastropoda</taxon>
        <taxon>Sorbeoconcha</taxon>
        <taxon>Cerithioidea</taxon>
        <taxon>Batillariidae</taxon>
        <taxon>Batillaria</taxon>
    </lineage>
</organism>